<dbReference type="OrthoDB" id="9773478at2"/>
<proteinExistence type="inferred from homology"/>
<dbReference type="GO" id="GO:0005524">
    <property type="term" value="F:ATP binding"/>
    <property type="evidence" value="ECO:0007669"/>
    <property type="project" value="UniProtKB-UniRule"/>
</dbReference>
<reference evidence="3 4" key="1">
    <citation type="submission" date="2018-01" db="EMBL/GenBank/DDBJ databases">
        <title>The whole genome sequencing and assembly of Paenibacillus chitinolyticus KCCM 41400 strain.</title>
        <authorList>
            <person name="Kim J.-Y."/>
            <person name="Park M.-K."/>
            <person name="Lee Y.-J."/>
            <person name="Yi H."/>
            <person name="Bahn Y.-S."/>
            <person name="Kim J.F."/>
            <person name="Lee D.-W."/>
        </authorList>
    </citation>
    <scope>NUCLEOTIDE SEQUENCE [LARGE SCALE GENOMIC DNA]</scope>
    <source>
        <strain evidence="3 4">KCCM 41400</strain>
    </source>
</reference>
<organism evidence="3 4">
    <name type="scientific">Paenibacillus chitinolyticus</name>
    <dbReference type="NCBI Taxonomy" id="79263"/>
    <lineage>
        <taxon>Bacteria</taxon>
        <taxon>Bacillati</taxon>
        <taxon>Bacillota</taxon>
        <taxon>Bacilli</taxon>
        <taxon>Bacillales</taxon>
        <taxon>Paenibacillaceae</taxon>
        <taxon>Paenibacillus</taxon>
    </lineage>
</organism>
<keyword evidence="1" id="KW-0067">ATP-binding</keyword>
<dbReference type="HAMAP" id="MF_00691">
    <property type="entry name" value="PxpA"/>
    <property type="match status" value="1"/>
</dbReference>
<dbReference type="PANTHER" id="PTHR30292:SF0">
    <property type="entry name" value="5-OXOPROLINASE SUBUNIT A"/>
    <property type="match status" value="1"/>
</dbReference>
<evidence type="ECO:0000313" key="2">
    <source>
        <dbReference type="EMBL" id="MCY9595626.1"/>
    </source>
</evidence>
<dbReference type="GO" id="GO:0017168">
    <property type="term" value="F:5-oxoprolinase (ATP-hydrolyzing) activity"/>
    <property type="evidence" value="ECO:0007669"/>
    <property type="project" value="UniProtKB-UniRule"/>
</dbReference>
<dbReference type="EMBL" id="JAMDMJ010000008">
    <property type="protein sequence ID" value="MCY9595626.1"/>
    <property type="molecule type" value="Genomic_DNA"/>
</dbReference>
<dbReference type="CDD" id="cd10787">
    <property type="entry name" value="LamB_YcsF_like"/>
    <property type="match status" value="1"/>
</dbReference>
<keyword evidence="1" id="KW-0378">Hydrolase</keyword>
<evidence type="ECO:0000256" key="1">
    <source>
        <dbReference type="HAMAP-Rule" id="MF_00691"/>
    </source>
</evidence>
<comment type="subunit">
    <text evidence="1">Forms a complex composed of PxpA, PxpB and PxpC.</text>
</comment>
<accession>A0A410WSF0</accession>
<sequence length="255" mass="26293">MASIDLNCDMGESYGAYRFGRDEELLESISSANIACGFHAGDPGVMRRTVALCLEKGVAVGAHPGLPDLAGFGRREMAVGAEEVYELTLYQLGALQAFVQAEGGTLRHVKPHGALYHMASARGDLADAVARAALRVSGGALVLLGPPGSELLRAGKAHGLRVAAEAFADRTYRPDGTLTPRTEPGALLSDPAQAAAQVLRLVREGAVTSARGETVPLTAETVCVHGDGPHAASIARSVRAALDEAGIAVCPPHGA</sequence>
<dbReference type="RefSeq" id="WP_042229485.1">
    <property type="nucleotide sequence ID" value="NZ_CP026520.1"/>
</dbReference>
<dbReference type="Pfam" id="PF03746">
    <property type="entry name" value="LamB_YcsF"/>
    <property type="match status" value="1"/>
</dbReference>
<dbReference type="AlphaFoldDB" id="A0A410WSF0"/>
<dbReference type="EC" id="3.5.2.9" evidence="1"/>
<gene>
    <name evidence="1" type="primary">pxpA</name>
    <name evidence="2" type="ORF">M5X16_07570</name>
    <name evidence="3" type="ORF">PC41400_06800</name>
</gene>
<comment type="function">
    <text evidence="1">Catalyzes the cleavage of 5-oxoproline to form L-glutamate coupled to the hydrolysis of ATP to ADP and inorganic phosphate.</text>
</comment>
<dbReference type="InterPro" id="IPR011330">
    <property type="entry name" value="Glyco_hydro/deAcase_b/a-brl"/>
</dbReference>
<evidence type="ECO:0000313" key="5">
    <source>
        <dbReference type="Proteomes" id="UP001527202"/>
    </source>
</evidence>
<keyword evidence="5" id="KW-1185">Reference proteome</keyword>
<dbReference type="GeneID" id="95374527"/>
<reference evidence="2 5" key="2">
    <citation type="submission" date="2022-05" db="EMBL/GenBank/DDBJ databases">
        <title>Genome Sequencing of Bee-Associated Microbes.</title>
        <authorList>
            <person name="Dunlap C."/>
        </authorList>
    </citation>
    <scope>NUCLEOTIDE SEQUENCE [LARGE SCALE GENOMIC DNA]</scope>
    <source>
        <strain evidence="2 5">NRRL B-23120</strain>
    </source>
</reference>
<dbReference type="Proteomes" id="UP000288943">
    <property type="component" value="Chromosome"/>
</dbReference>
<dbReference type="PANTHER" id="PTHR30292">
    <property type="entry name" value="UNCHARACTERIZED PROTEIN YBGL-RELATED"/>
    <property type="match status" value="1"/>
</dbReference>
<dbReference type="NCBIfam" id="NF003814">
    <property type="entry name" value="PRK05406.1-3"/>
    <property type="match status" value="1"/>
</dbReference>
<dbReference type="Gene3D" id="3.20.20.370">
    <property type="entry name" value="Glycoside hydrolase/deacetylase"/>
    <property type="match status" value="1"/>
</dbReference>
<comment type="catalytic activity">
    <reaction evidence="1">
        <text>5-oxo-L-proline + ATP + 2 H2O = L-glutamate + ADP + phosphate + H(+)</text>
        <dbReference type="Rhea" id="RHEA:10348"/>
        <dbReference type="ChEBI" id="CHEBI:15377"/>
        <dbReference type="ChEBI" id="CHEBI:15378"/>
        <dbReference type="ChEBI" id="CHEBI:29985"/>
        <dbReference type="ChEBI" id="CHEBI:30616"/>
        <dbReference type="ChEBI" id="CHEBI:43474"/>
        <dbReference type="ChEBI" id="CHEBI:58402"/>
        <dbReference type="ChEBI" id="CHEBI:456216"/>
        <dbReference type="EC" id="3.5.2.9"/>
    </reaction>
</comment>
<dbReference type="KEGG" id="pchi:PC41400_06800"/>
<keyword evidence="1" id="KW-0547">Nucleotide-binding</keyword>
<dbReference type="GO" id="GO:0005975">
    <property type="term" value="P:carbohydrate metabolic process"/>
    <property type="evidence" value="ECO:0007669"/>
    <property type="project" value="InterPro"/>
</dbReference>
<dbReference type="SUPFAM" id="SSF88713">
    <property type="entry name" value="Glycoside hydrolase/deacetylase"/>
    <property type="match status" value="1"/>
</dbReference>
<comment type="similarity">
    <text evidence="1">Belongs to the LamB/PxpA family.</text>
</comment>
<dbReference type="InterPro" id="IPR005501">
    <property type="entry name" value="LamB/YcsF/PxpA-like"/>
</dbReference>
<evidence type="ECO:0000313" key="4">
    <source>
        <dbReference type="Proteomes" id="UP000288943"/>
    </source>
</evidence>
<evidence type="ECO:0000313" key="3">
    <source>
        <dbReference type="EMBL" id="QAV17386.1"/>
    </source>
</evidence>
<protein>
    <recommendedName>
        <fullName evidence="1">5-oxoprolinase subunit A</fullName>
        <shortName evidence="1">5-OPase subunit A</shortName>
        <ecNumber evidence="1">3.5.2.9</ecNumber>
    </recommendedName>
    <alternativeName>
        <fullName evidence="1">5-oxoprolinase (ATP-hydrolyzing) subunit A</fullName>
    </alternativeName>
</protein>
<dbReference type="EMBL" id="CP026520">
    <property type="protein sequence ID" value="QAV17386.1"/>
    <property type="molecule type" value="Genomic_DNA"/>
</dbReference>
<name>A0A410WSF0_9BACL</name>
<dbReference type="NCBIfam" id="NF003816">
    <property type="entry name" value="PRK05406.1-5"/>
    <property type="match status" value="1"/>
</dbReference>
<dbReference type="Proteomes" id="UP001527202">
    <property type="component" value="Unassembled WGS sequence"/>
</dbReference>